<evidence type="ECO:0000256" key="9">
    <source>
        <dbReference type="ARBA" id="ARBA00022679"/>
    </source>
</evidence>
<name>A0AA40PQ27_9CHLA</name>
<dbReference type="CDD" id="cd18080">
    <property type="entry name" value="TrmD-like"/>
    <property type="match status" value="1"/>
</dbReference>
<keyword evidence="7 15" id="KW-0963">Cytoplasm</keyword>
<reference evidence="18 19" key="1">
    <citation type="submission" date="2015-06" db="EMBL/GenBank/DDBJ databases">
        <title>More than comparative genomics: Whole genome sequencing reveals elusive C. pecorum plasmid and re-evaluates genetic differences and phylogenetic relationships between C. pecorum from pig, cattle, sheep and koala hosts.</title>
        <authorList>
            <person name="Jelocnik M."/>
            <person name="Bachmann N.L."/>
            <person name="Kaltenboeck B."/>
            <person name="Waugh C."/>
            <person name="Woolford L."/>
            <person name="Speight N."/>
            <person name="Gillett A."/>
            <person name="Higgins D."/>
            <person name="Flanagan C."/>
            <person name="Myers G."/>
            <person name="Timms P."/>
            <person name="Polkinghorne A."/>
        </authorList>
    </citation>
    <scope>NUCLEOTIDE SEQUENCE [LARGE SCALE GENOMIC DNA]</scope>
    <source>
        <strain evidence="18 19">L1</strain>
    </source>
</reference>
<evidence type="ECO:0000256" key="2">
    <source>
        <dbReference type="ARBA" id="ARBA00004496"/>
    </source>
</evidence>
<evidence type="ECO:0000256" key="7">
    <source>
        <dbReference type="ARBA" id="ARBA00022490"/>
    </source>
</evidence>
<dbReference type="FunFam" id="3.40.1280.10:FF:000001">
    <property type="entry name" value="tRNA (guanine-N(1)-)-methyltransferase"/>
    <property type="match status" value="1"/>
</dbReference>
<sequence length="356" mass="40803">MEIDVLSLFPEYFDSPLQTSILGKAIEKELLVIRNRNLRDFGIGKWKQVDDESFGESGMLLMAQPVVQAIRSVKRKCSRVIYLSPQGALLTAEKSRELAKESHLVLLCGHYEGIDERAIESEVHEEISIGDYVLTNGGLAALVLIDSLCRFIPGVLGNQESAESDSLEKSLLKGPQYTRPRVFEGKKVPEVLLGGNHKEISLWRKRVSLERTRQRRLDLYMRSFYTRSRVPEEREEKYSEREGLERVFIVLEVEKLKRAKTFYSKVFGLKFSDGDSMCLSDFRGTFLWLREVGEQVIPLKTFALQFVNESVFIRILEKWELLGGVIEKQVHASASIVRAQDMDGHTWELSLRKSIE</sequence>
<evidence type="ECO:0000313" key="18">
    <source>
        <dbReference type="EMBL" id="KTF28443.1"/>
    </source>
</evidence>
<dbReference type="InterPro" id="IPR029028">
    <property type="entry name" value="Alpha/beta_knot_MTases"/>
</dbReference>
<comment type="catalytic activity">
    <reaction evidence="14 15 16">
        <text>guanosine(37) in tRNA + S-adenosyl-L-methionine = N(1)-methylguanosine(37) in tRNA + S-adenosyl-L-homocysteine + H(+)</text>
        <dbReference type="Rhea" id="RHEA:36899"/>
        <dbReference type="Rhea" id="RHEA-COMP:10145"/>
        <dbReference type="Rhea" id="RHEA-COMP:10147"/>
        <dbReference type="ChEBI" id="CHEBI:15378"/>
        <dbReference type="ChEBI" id="CHEBI:57856"/>
        <dbReference type="ChEBI" id="CHEBI:59789"/>
        <dbReference type="ChEBI" id="CHEBI:73542"/>
        <dbReference type="ChEBI" id="CHEBI:74269"/>
        <dbReference type="EC" id="2.1.1.228"/>
    </reaction>
</comment>
<evidence type="ECO:0000256" key="16">
    <source>
        <dbReference type="RuleBase" id="RU003464"/>
    </source>
</evidence>
<keyword evidence="8 15" id="KW-0489">Methyltransferase</keyword>
<evidence type="ECO:0000256" key="12">
    <source>
        <dbReference type="ARBA" id="ARBA00029736"/>
    </source>
</evidence>
<keyword evidence="10 15" id="KW-0949">S-adenosyl-L-methionine</keyword>
<dbReference type="Gene3D" id="3.40.1280.10">
    <property type="match status" value="1"/>
</dbReference>
<dbReference type="Gene3D" id="1.10.1270.20">
    <property type="entry name" value="tRNA(m1g37)methyltransferase, domain 2"/>
    <property type="match status" value="1"/>
</dbReference>
<evidence type="ECO:0000256" key="5">
    <source>
        <dbReference type="ARBA" id="ARBA00012807"/>
    </source>
</evidence>
<dbReference type="InterPro" id="IPR016009">
    <property type="entry name" value="tRNA_MeTrfase_TRMD/TRM10"/>
</dbReference>
<feature type="binding site" evidence="15">
    <location>
        <begin position="129"/>
        <end position="134"/>
    </location>
    <ligand>
        <name>S-adenosyl-L-methionine</name>
        <dbReference type="ChEBI" id="CHEBI:59789"/>
    </ligand>
</feature>
<comment type="subcellular location">
    <subcellularLocation>
        <location evidence="2 15 16">Cytoplasm</location>
    </subcellularLocation>
</comment>
<proteinExistence type="inferred from homology"/>
<dbReference type="Proteomes" id="UP000054301">
    <property type="component" value="Unassembled WGS sequence"/>
</dbReference>
<evidence type="ECO:0000256" key="11">
    <source>
        <dbReference type="ARBA" id="ARBA00022694"/>
    </source>
</evidence>
<dbReference type="InterPro" id="IPR023148">
    <property type="entry name" value="tRNA_m1G_MeTrfase_C_sf"/>
</dbReference>
<organism evidence="18 19">
    <name type="scientific">Chlamydia pecorum</name>
    <dbReference type="NCBI Taxonomy" id="85991"/>
    <lineage>
        <taxon>Bacteria</taxon>
        <taxon>Pseudomonadati</taxon>
        <taxon>Chlamydiota</taxon>
        <taxon>Chlamydiia</taxon>
        <taxon>Chlamydiales</taxon>
        <taxon>Chlamydiaceae</taxon>
        <taxon>Chlamydia/Chlamydophila group</taxon>
        <taxon>Chlamydia</taxon>
    </lineage>
</organism>
<evidence type="ECO:0000256" key="14">
    <source>
        <dbReference type="ARBA" id="ARBA00047783"/>
    </source>
</evidence>
<dbReference type="InterPro" id="IPR029068">
    <property type="entry name" value="Glyas_Bleomycin-R_OHBP_Dase"/>
</dbReference>
<dbReference type="InterPro" id="IPR029026">
    <property type="entry name" value="tRNA_m1G_MTases_N"/>
</dbReference>
<feature type="binding site" evidence="15">
    <location>
        <position position="109"/>
    </location>
    <ligand>
        <name>S-adenosyl-L-methionine</name>
        <dbReference type="ChEBI" id="CHEBI:59789"/>
    </ligand>
</feature>
<protein>
    <recommendedName>
        <fullName evidence="6 15">tRNA (guanine-N(1)-)-methyltransferase</fullName>
        <ecNumber evidence="5 15">2.1.1.228</ecNumber>
    </recommendedName>
    <alternativeName>
        <fullName evidence="12 15">M1G-methyltransferase</fullName>
    </alternativeName>
    <alternativeName>
        <fullName evidence="13 15">tRNA [GM37] methyltransferase</fullName>
    </alternativeName>
</protein>
<comment type="function">
    <text evidence="1 15 16">Specifically methylates guanosine-37 in various tRNAs.</text>
</comment>
<feature type="domain" description="tRNA methyltransferase TRMD/TRM10-type" evidence="17">
    <location>
        <begin position="1"/>
        <end position="221"/>
    </location>
</feature>
<dbReference type="RefSeq" id="WP_021757401.1">
    <property type="nucleotide sequence ID" value="NZ_CP080401.1"/>
</dbReference>
<dbReference type="SUPFAM" id="SSF75217">
    <property type="entry name" value="alpha/beta knot"/>
    <property type="match status" value="1"/>
</dbReference>
<dbReference type="Pfam" id="PF01746">
    <property type="entry name" value="tRNA_m1G_MT"/>
    <property type="match status" value="1"/>
</dbReference>
<dbReference type="PANTHER" id="PTHR46417:SF1">
    <property type="entry name" value="TRNA (GUANINE-N(1)-)-METHYLTRANSFERASE"/>
    <property type="match status" value="1"/>
</dbReference>
<dbReference type="CDD" id="cd06587">
    <property type="entry name" value="VOC"/>
    <property type="match status" value="1"/>
</dbReference>
<dbReference type="EMBL" id="LFRH01000005">
    <property type="protein sequence ID" value="KTF28443.1"/>
    <property type="molecule type" value="Genomic_DNA"/>
</dbReference>
<evidence type="ECO:0000313" key="19">
    <source>
        <dbReference type="Proteomes" id="UP000054301"/>
    </source>
</evidence>
<evidence type="ECO:0000259" key="17">
    <source>
        <dbReference type="Pfam" id="PF01746"/>
    </source>
</evidence>
<comment type="similarity">
    <text evidence="3 15 16">Belongs to the RNA methyltransferase TrmD family.</text>
</comment>
<evidence type="ECO:0000256" key="13">
    <source>
        <dbReference type="ARBA" id="ARBA00033392"/>
    </source>
</evidence>
<dbReference type="GO" id="GO:0052906">
    <property type="term" value="F:tRNA (guanine(37)-N1)-methyltransferase activity"/>
    <property type="evidence" value="ECO:0007669"/>
    <property type="project" value="UniProtKB-UniRule"/>
</dbReference>
<comment type="subunit">
    <text evidence="4 15 16">Homodimer.</text>
</comment>
<dbReference type="AlphaFoldDB" id="A0AA40PQ27"/>
<accession>A0AA40PQ27</accession>
<dbReference type="GeneID" id="99718968"/>
<comment type="caution">
    <text evidence="18">The sequence shown here is derived from an EMBL/GenBank/DDBJ whole genome shotgun (WGS) entry which is preliminary data.</text>
</comment>
<dbReference type="InterPro" id="IPR002649">
    <property type="entry name" value="tRNA_m1G_MeTrfase_TrmD"/>
</dbReference>
<evidence type="ECO:0000256" key="15">
    <source>
        <dbReference type="HAMAP-Rule" id="MF_00605"/>
    </source>
</evidence>
<dbReference type="NCBIfam" id="TIGR00088">
    <property type="entry name" value="trmD"/>
    <property type="match status" value="1"/>
</dbReference>
<evidence type="ECO:0000256" key="6">
    <source>
        <dbReference type="ARBA" id="ARBA00014679"/>
    </source>
</evidence>
<dbReference type="HAMAP" id="MF_00605">
    <property type="entry name" value="TrmD"/>
    <property type="match status" value="1"/>
</dbReference>
<evidence type="ECO:0000256" key="10">
    <source>
        <dbReference type="ARBA" id="ARBA00022691"/>
    </source>
</evidence>
<dbReference type="EC" id="2.1.1.228" evidence="5 15"/>
<dbReference type="GO" id="GO:0002939">
    <property type="term" value="P:tRNA N1-guanine methylation"/>
    <property type="evidence" value="ECO:0007669"/>
    <property type="project" value="TreeGrafter"/>
</dbReference>
<evidence type="ECO:0000256" key="1">
    <source>
        <dbReference type="ARBA" id="ARBA00002634"/>
    </source>
</evidence>
<gene>
    <name evidence="15 18" type="primary">trmD</name>
    <name evidence="18" type="ORF">cpL1_0885</name>
</gene>
<dbReference type="GO" id="GO:0005829">
    <property type="term" value="C:cytosol"/>
    <property type="evidence" value="ECO:0007669"/>
    <property type="project" value="TreeGrafter"/>
</dbReference>
<evidence type="ECO:0000256" key="8">
    <source>
        <dbReference type="ARBA" id="ARBA00022603"/>
    </source>
</evidence>
<evidence type="ECO:0000256" key="4">
    <source>
        <dbReference type="ARBA" id="ARBA00011738"/>
    </source>
</evidence>
<keyword evidence="9 15" id="KW-0808">Transferase</keyword>
<dbReference type="NCBIfam" id="NF000648">
    <property type="entry name" value="PRK00026.1"/>
    <property type="match status" value="1"/>
</dbReference>
<dbReference type="Gene3D" id="3.10.180.10">
    <property type="entry name" value="2,3-Dihydroxybiphenyl 1,2-Dioxygenase, domain 1"/>
    <property type="match status" value="1"/>
</dbReference>
<keyword evidence="11 15" id="KW-0819">tRNA processing</keyword>
<dbReference type="SUPFAM" id="SSF54593">
    <property type="entry name" value="Glyoxalase/Bleomycin resistance protein/Dihydroxybiphenyl dioxygenase"/>
    <property type="match status" value="1"/>
</dbReference>
<evidence type="ECO:0000256" key="3">
    <source>
        <dbReference type="ARBA" id="ARBA00007630"/>
    </source>
</evidence>
<dbReference type="PANTHER" id="PTHR46417">
    <property type="entry name" value="TRNA (GUANINE-N(1)-)-METHYLTRANSFERASE"/>
    <property type="match status" value="1"/>
</dbReference>